<sequence>MTSRSCDRTTRGPRKHPLVGPFGAYVRSLHKTVFGCMSVDGAIDYNGANSVNVCSVVHHFWTSIKKGAAPAKQAAKQRQNQLKLRLLKKSQKTGYTATLAVTPSTQLKFEALDGELPVDDTNPEERAPELAGLFIKAPENLTVEAAPKEDIFLNASVDASQLAVKPSIKWFKGKWLELGSKSGTRFQFKETIEKEKKIYHFELKILKAIAADAGGYRCEVVSKDKCDSVSFNIDVEAAAAAAEEGGSILQSFKRTGEQKDENAGELDFSALLKKRHDISVRYVDDVDDQHQSKATFTFALLGAASATQPTMHVHNAAFCDACVVIRSYRAGISAQGKRYK</sequence>
<keyword evidence="3" id="KW-1185">Reference proteome</keyword>
<proteinExistence type="predicted"/>
<dbReference type="EMBL" id="CAUEEQ010019781">
    <property type="protein sequence ID" value="CAJ0942173.1"/>
    <property type="molecule type" value="Genomic_DNA"/>
</dbReference>
<dbReference type="SMART" id="SM00409">
    <property type="entry name" value="IG"/>
    <property type="match status" value="1"/>
</dbReference>
<dbReference type="InterPro" id="IPR013783">
    <property type="entry name" value="Ig-like_fold"/>
</dbReference>
<dbReference type="SUPFAM" id="SSF48726">
    <property type="entry name" value="Immunoglobulin"/>
    <property type="match status" value="1"/>
</dbReference>
<dbReference type="Proteomes" id="UP001176940">
    <property type="component" value="Unassembled WGS sequence"/>
</dbReference>
<evidence type="ECO:0000313" key="3">
    <source>
        <dbReference type="Proteomes" id="UP001176940"/>
    </source>
</evidence>
<reference evidence="2" key="1">
    <citation type="submission" date="2023-07" db="EMBL/GenBank/DDBJ databases">
        <authorList>
            <person name="Stuckert A."/>
        </authorList>
    </citation>
    <scope>NUCLEOTIDE SEQUENCE</scope>
</reference>
<evidence type="ECO:0000313" key="2">
    <source>
        <dbReference type="EMBL" id="CAJ0942173.1"/>
    </source>
</evidence>
<comment type="caution">
    <text evidence="2">The sequence shown here is derived from an EMBL/GenBank/DDBJ whole genome shotgun (WGS) entry which is preliminary data.</text>
</comment>
<dbReference type="InterPro" id="IPR003599">
    <property type="entry name" value="Ig_sub"/>
</dbReference>
<name>A0ABN9LL42_9NEOB</name>
<dbReference type="InterPro" id="IPR036179">
    <property type="entry name" value="Ig-like_dom_sf"/>
</dbReference>
<accession>A0ABN9LL42</accession>
<gene>
    <name evidence="2" type="ORF">RIMI_LOCUS9504591</name>
</gene>
<feature type="domain" description="Immunoglobulin" evidence="1">
    <location>
        <begin position="140"/>
        <end position="236"/>
    </location>
</feature>
<protein>
    <recommendedName>
        <fullName evidence="1">Immunoglobulin domain-containing protein</fullName>
    </recommendedName>
</protein>
<evidence type="ECO:0000259" key="1">
    <source>
        <dbReference type="SMART" id="SM00409"/>
    </source>
</evidence>
<dbReference type="Gene3D" id="2.60.40.10">
    <property type="entry name" value="Immunoglobulins"/>
    <property type="match status" value="1"/>
</dbReference>
<organism evidence="2 3">
    <name type="scientific">Ranitomeya imitator</name>
    <name type="common">mimic poison frog</name>
    <dbReference type="NCBI Taxonomy" id="111125"/>
    <lineage>
        <taxon>Eukaryota</taxon>
        <taxon>Metazoa</taxon>
        <taxon>Chordata</taxon>
        <taxon>Craniata</taxon>
        <taxon>Vertebrata</taxon>
        <taxon>Euteleostomi</taxon>
        <taxon>Amphibia</taxon>
        <taxon>Batrachia</taxon>
        <taxon>Anura</taxon>
        <taxon>Neobatrachia</taxon>
        <taxon>Hyloidea</taxon>
        <taxon>Dendrobatidae</taxon>
        <taxon>Dendrobatinae</taxon>
        <taxon>Ranitomeya</taxon>
    </lineage>
</organism>